<evidence type="ECO:0000313" key="4">
    <source>
        <dbReference type="Proteomes" id="UP000290218"/>
    </source>
</evidence>
<feature type="compositionally biased region" description="Polar residues" evidence="1">
    <location>
        <begin position="41"/>
        <end position="52"/>
    </location>
</feature>
<feature type="chain" id="PRO_5020610492" evidence="2">
    <location>
        <begin position="18"/>
        <end position="121"/>
    </location>
</feature>
<keyword evidence="2" id="KW-0732">Signal</keyword>
<sequence>MKRLFLPVCCAAVAASAAELKHPAEIARAWDRTVEEAKQPVVSSTLSGQTINPPKLAEAPPVFFSTTQPPALSPAQPGPRYDAPGLPRQRKLPHDRPAGAKPWEYRGETYWLIPLAPGIER</sequence>
<reference evidence="3 4" key="1">
    <citation type="submission" date="2019-01" db="EMBL/GenBank/DDBJ databases">
        <title>Lacunisphaera sp. strain TWA-58.</title>
        <authorList>
            <person name="Chen W.-M."/>
        </authorList>
    </citation>
    <scope>NUCLEOTIDE SEQUENCE [LARGE SCALE GENOMIC DNA]</scope>
    <source>
        <strain evidence="3 4">TWA-58</strain>
    </source>
</reference>
<gene>
    <name evidence="3" type="ORF">ESB00_11755</name>
</gene>
<feature type="region of interest" description="Disordered" evidence="1">
    <location>
        <begin position="40"/>
        <end position="100"/>
    </location>
</feature>
<feature type="signal peptide" evidence="2">
    <location>
        <begin position="1"/>
        <end position="17"/>
    </location>
</feature>
<dbReference type="RefSeq" id="WP_129047874.1">
    <property type="nucleotide sequence ID" value="NZ_SDHX01000001.1"/>
</dbReference>
<keyword evidence="4" id="KW-1185">Reference proteome</keyword>
<dbReference type="AlphaFoldDB" id="A0A4Q1CC34"/>
<evidence type="ECO:0000256" key="1">
    <source>
        <dbReference type="SAM" id="MobiDB-lite"/>
    </source>
</evidence>
<evidence type="ECO:0000313" key="3">
    <source>
        <dbReference type="EMBL" id="RXK56506.1"/>
    </source>
</evidence>
<dbReference type="Proteomes" id="UP000290218">
    <property type="component" value="Unassembled WGS sequence"/>
</dbReference>
<name>A0A4Q1CC34_9BACT</name>
<comment type="caution">
    <text evidence="3">The sequence shown here is derived from an EMBL/GenBank/DDBJ whole genome shotgun (WGS) entry which is preliminary data.</text>
</comment>
<accession>A0A4Q1CC34</accession>
<organism evidence="3 4">
    <name type="scientific">Oleiharenicola lentus</name>
    <dbReference type="NCBI Taxonomy" id="2508720"/>
    <lineage>
        <taxon>Bacteria</taxon>
        <taxon>Pseudomonadati</taxon>
        <taxon>Verrucomicrobiota</taxon>
        <taxon>Opitutia</taxon>
        <taxon>Opitutales</taxon>
        <taxon>Opitutaceae</taxon>
        <taxon>Oleiharenicola</taxon>
    </lineage>
</organism>
<evidence type="ECO:0000256" key="2">
    <source>
        <dbReference type="SAM" id="SignalP"/>
    </source>
</evidence>
<dbReference type="EMBL" id="SDHX01000001">
    <property type="protein sequence ID" value="RXK56506.1"/>
    <property type="molecule type" value="Genomic_DNA"/>
</dbReference>
<proteinExistence type="predicted"/>
<protein>
    <submittedName>
        <fullName evidence="3">Uncharacterized protein</fullName>
    </submittedName>
</protein>